<evidence type="ECO:0000313" key="1">
    <source>
        <dbReference type="EMBL" id="KAI3808680.1"/>
    </source>
</evidence>
<dbReference type="Proteomes" id="UP001056120">
    <property type="component" value="Linkage Group LG08"/>
</dbReference>
<name>A0ACB9IL07_9ASTR</name>
<dbReference type="EMBL" id="CM042025">
    <property type="protein sequence ID" value="KAI3808680.1"/>
    <property type="molecule type" value="Genomic_DNA"/>
</dbReference>
<comment type="caution">
    <text evidence="1">The sequence shown here is derived from an EMBL/GenBank/DDBJ whole genome shotgun (WGS) entry which is preliminary data.</text>
</comment>
<sequence length="100" mass="11726">MRKEGGGSIRRWYWFTSVDGGGGVRPHSDYYKGVFNIERTEEGRECDTLIDIERVRKKSIRFSSFIIVPPYDPLLAVSEHHRLFHRCSVFITCCRMREKG</sequence>
<gene>
    <name evidence="1" type="ORF">L1987_24638</name>
</gene>
<accession>A0ACB9IL07</accession>
<keyword evidence="2" id="KW-1185">Reference proteome</keyword>
<protein>
    <submittedName>
        <fullName evidence="1">Uncharacterized protein</fullName>
    </submittedName>
</protein>
<organism evidence="1 2">
    <name type="scientific">Smallanthus sonchifolius</name>
    <dbReference type="NCBI Taxonomy" id="185202"/>
    <lineage>
        <taxon>Eukaryota</taxon>
        <taxon>Viridiplantae</taxon>
        <taxon>Streptophyta</taxon>
        <taxon>Embryophyta</taxon>
        <taxon>Tracheophyta</taxon>
        <taxon>Spermatophyta</taxon>
        <taxon>Magnoliopsida</taxon>
        <taxon>eudicotyledons</taxon>
        <taxon>Gunneridae</taxon>
        <taxon>Pentapetalae</taxon>
        <taxon>asterids</taxon>
        <taxon>campanulids</taxon>
        <taxon>Asterales</taxon>
        <taxon>Asteraceae</taxon>
        <taxon>Asteroideae</taxon>
        <taxon>Heliantheae alliance</taxon>
        <taxon>Millerieae</taxon>
        <taxon>Smallanthus</taxon>
    </lineage>
</organism>
<evidence type="ECO:0000313" key="2">
    <source>
        <dbReference type="Proteomes" id="UP001056120"/>
    </source>
</evidence>
<proteinExistence type="predicted"/>
<reference evidence="1 2" key="2">
    <citation type="journal article" date="2022" name="Mol. Ecol. Resour.">
        <title>The genomes of chicory, endive, great burdock and yacon provide insights into Asteraceae paleo-polyploidization history and plant inulin production.</title>
        <authorList>
            <person name="Fan W."/>
            <person name="Wang S."/>
            <person name="Wang H."/>
            <person name="Wang A."/>
            <person name="Jiang F."/>
            <person name="Liu H."/>
            <person name="Zhao H."/>
            <person name="Xu D."/>
            <person name="Zhang Y."/>
        </authorList>
    </citation>
    <scope>NUCLEOTIDE SEQUENCE [LARGE SCALE GENOMIC DNA]</scope>
    <source>
        <strain evidence="2">cv. Yunnan</strain>
        <tissue evidence="1">Leaves</tissue>
    </source>
</reference>
<reference evidence="2" key="1">
    <citation type="journal article" date="2022" name="Mol. Ecol. Resour.">
        <title>The genomes of chicory, endive, great burdock and yacon provide insights into Asteraceae palaeo-polyploidization history and plant inulin production.</title>
        <authorList>
            <person name="Fan W."/>
            <person name="Wang S."/>
            <person name="Wang H."/>
            <person name="Wang A."/>
            <person name="Jiang F."/>
            <person name="Liu H."/>
            <person name="Zhao H."/>
            <person name="Xu D."/>
            <person name="Zhang Y."/>
        </authorList>
    </citation>
    <scope>NUCLEOTIDE SEQUENCE [LARGE SCALE GENOMIC DNA]</scope>
    <source>
        <strain evidence="2">cv. Yunnan</strain>
    </source>
</reference>